<sequence>MSCVFETNNKLRLRLLRLQNEQQPSEQTQPQPQNSAAAAAAASESCGNQTNSTNIVGERERQLSHILFFLPINLSTVHPPPSPSLCIFLMFTSSPEIKPCPAIIVIILHLSAPFVAGFIIAHRN</sequence>
<proteinExistence type="predicted"/>
<feature type="region of interest" description="Disordered" evidence="1">
    <location>
        <begin position="18"/>
        <end position="54"/>
    </location>
</feature>
<protein>
    <submittedName>
        <fullName evidence="3">Uncharacterized protein</fullName>
    </submittedName>
</protein>
<dbReference type="Proteomes" id="UP000266723">
    <property type="component" value="Unassembled WGS sequence"/>
</dbReference>
<keyword evidence="2" id="KW-0812">Transmembrane</keyword>
<accession>A0ABQ7B2D3</accession>
<comment type="caution">
    <text evidence="3">The sequence shown here is derived from an EMBL/GenBank/DDBJ whole genome shotgun (WGS) entry which is preliminary data.</text>
</comment>
<evidence type="ECO:0000313" key="3">
    <source>
        <dbReference type="EMBL" id="KAF3520391.1"/>
    </source>
</evidence>
<feature type="compositionally biased region" description="Low complexity" evidence="1">
    <location>
        <begin position="18"/>
        <end position="42"/>
    </location>
</feature>
<evidence type="ECO:0000313" key="4">
    <source>
        <dbReference type="Proteomes" id="UP000266723"/>
    </source>
</evidence>
<keyword evidence="2" id="KW-1133">Transmembrane helix</keyword>
<organism evidence="3 4">
    <name type="scientific">Brassica cretica</name>
    <name type="common">Mustard</name>
    <dbReference type="NCBI Taxonomy" id="69181"/>
    <lineage>
        <taxon>Eukaryota</taxon>
        <taxon>Viridiplantae</taxon>
        <taxon>Streptophyta</taxon>
        <taxon>Embryophyta</taxon>
        <taxon>Tracheophyta</taxon>
        <taxon>Spermatophyta</taxon>
        <taxon>Magnoliopsida</taxon>
        <taxon>eudicotyledons</taxon>
        <taxon>Gunneridae</taxon>
        <taxon>Pentapetalae</taxon>
        <taxon>rosids</taxon>
        <taxon>malvids</taxon>
        <taxon>Brassicales</taxon>
        <taxon>Brassicaceae</taxon>
        <taxon>Brassiceae</taxon>
        <taxon>Brassica</taxon>
    </lineage>
</organism>
<evidence type="ECO:0000256" key="1">
    <source>
        <dbReference type="SAM" id="MobiDB-lite"/>
    </source>
</evidence>
<keyword evidence="4" id="KW-1185">Reference proteome</keyword>
<name>A0ABQ7B2D3_BRACR</name>
<gene>
    <name evidence="3" type="ORF">DY000_02060326</name>
</gene>
<feature type="compositionally biased region" description="Polar residues" evidence="1">
    <location>
        <begin position="45"/>
        <end position="54"/>
    </location>
</feature>
<keyword evidence="2" id="KW-0472">Membrane</keyword>
<reference evidence="3 4" key="1">
    <citation type="journal article" date="2020" name="BMC Genomics">
        <title>Intraspecific diversification of the crop wild relative Brassica cretica Lam. using demographic model selection.</title>
        <authorList>
            <person name="Kioukis A."/>
            <person name="Michalopoulou V.A."/>
            <person name="Briers L."/>
            <person name="Pirintsos S."/>
            <person name="Studholme D.J."/>
            <person name="Pavlidis P."/>
            <person name="Sarris P.F."/>
        </authorList>
    </citation>
    <scope>NUCLEOTIDE SEQUENCE [LARGE SCALE GENOMIC DNA]</scope>
    <source>
        <strain evidence="4">cv. PFS-1207/04</strain>
    </source>
</reference>
<evidence type="ECO:0000256" key="2">
    <source>
        <dbReference type="SAM" id="Phobius"/>
    </source>
</evidence>
<dbReference type="EMBL" id="QGKV02001556">
    <property type="protein sequence ID" value="KAF3520391.1"/>
    <property type="molecule type" value="Genomic_DNA"/>
</dbReference>
<feature type="transmembrane region" description="Helical" evidence="2">
    <location>
        <begin position="102"/>
        <end position="121"/>
    </location>
</feature>